<dbReference type="AlphaFoldDB" id="A0A2P2P9X0"/>
<proteinExistence type="predicted"/>
<organism evidence="1">
    <name type="scientific">Rhizophora mucronata</name>
    <name type="common">Asiatic mangrove</name>
    <dbReference type="NCBI Taxonomy" id="61149"/>
    <lineage>
        <taxon>Eukaryota</taxon>
        <taxon>Viridiplantae</taxon>
        <taxon>Streptophyta</taxon>
        <taxon>Embryophyta</taxon>
        <taxon>Tracheophyta</taxon>
        <taxon>Spermatophyta</taxon>
        <taxon>Magnoliopsida</taxon>
        <taxon>eudicotyledons</taxon>
        <taxon>Gunneridae</taxon>
        <taxon>Pentapetalae</taxon>
        <taxon>rosids</taxon>
        <taxon>fabids</taxon>
        <taxon>Malpighiales</taxon>
        <taxon>Rhizophoraceae</taxon>
        <taxon>Rhizophora</taxon>
    </lineage>
</organism>
<sequence length="37" mass="4391">MFFSIIHLFLVDLDSNHFNNVTLAFHTIISEALIFYF</sequence>
<protein>
    <submittedName>
        <fullName evidence="1">Uncharacterized protein</fullName>
    </submittedName>
</protein>
<dbReference type="EMBL" id="GGEC01071035">
    <property type="protein sequence ID" value="MBX51519.1"/>
    <property type="molecule type" value="Transcribed_RNA"/>
</dbReference>
<evidence type="ECO:0000313" key="1">
    <source>
        <dbReference type="EMBL" id="MBX51519.1"/>
    </source>
</evidence>
<reference evidence="1" key="1">
    <citation type="submission" date="2018-02" db="EMBL/GenBank/DDBJ databases">
        <title>Rhizophora mucronata_Transcriptome.</title>
        <authorList>
            <person name="Meera S.P."/>
            <person name="Sreeshan A."/>
            <person name="Augustine A."/>
        </authorList>
    </citation>
    <scope>NUCLEOTIDE SEQUENCE</scope>
    <source>
        <tissue evidence="1">Leaf</tissue>
    </source>
</reference>
<name>A0A2P2P9X0_RHIMU</name>
<accession>A0A2P2P9X0</accession>